<evidence type="ECO:0000313" key="8">
    <source>
        <dbReference type="EMBL" id="MDR7303551.1"/>
    </source>
</evidence>
<evidence type="ECO:0000256" key="1">
    <source>
        <dbReference type="ARBA" id="ARBA00000056"/>
    </source>
</evidence>
<dbReference type="EMBL" id="JAVDXW010000001">
    <property type="protein sequence ID" value="MDR7303551.1"/>
    <property type="molecule type" value="Genomic_DNA"/>
</dbReference>
<dbReference type="GO" id="GO:0005829">
    <property type="term" value="C:cytosol"/>
    <property type="evidence" value="ECO:0007669"/>
    <property type="project" value="TreeGrafter"/>
</dbReference>
<gene>
    <name evidence="7" type="primary">nanE</name>
    <name evidence="8" type="ORF">JOF55_003732</name>
</gene>
<dbReference type="GO" id="GO:0047465">
    <property type="term" value="F:N-acylglucosamine-6-phosphate 2-epimerase activity"/>
    <property type="evidence" value="ECO:0007669"/>
    <property type="project" value="UniProtKB-EC"/>
</dbReference>
<dbReference type="RefSeq" id="WP_310275942.1">
    <property type="nucleotide sequence ID" value="NZ_JAVDXW010000001.1"/>
</dbReference>
<dbReference type="Gene3D" id="3.20.20.70">
    <property type="entry name" value="Aldolase class I"/>
    <property type="match status" value="1"/>
</dbReference>
<reference evidence="8" key="1">
    <citation type="submission" date="2023-07" db="EMBL/GenBank/DDBJ databases">
        <title>Sequencing the genomes of 1000 actinobacteria strains.</title>
        <authorList>
            <person name="Klenk H.-P."/>
        </authorList>
    </citation>
    <scope>NUCLEOTIDE SEQUENCE</scope>
    <source>
        <strain evidence="8">DSM 45977</strain>
    </source>
</reference>
<evidence type="ECO:0000256" key="2">
    <source>
        <dbReference type="ARBA" id="ARBA00002147"/>
    </source>
</evidence>
<evidence type="ECO:0000256" key="7">
    <source>
        <dbReference type="HAMAP-Rule" id="MF_01235"/>
    </source>
</evidence>
<evidence type="ECO:0000256" key="4">
    <source>
        <dbReference type="ARBA" id="ARBA00007439"/>
    </source>
</evidence>
<comment type="caution">
    <text evidence="8">The sequence shown here is derived from an EMBL/GenBank/DDBJ whole genome shotgun (WGS) entry which is preliminary data.</text>
</comment>
<comment type="similarity">
    <text evidence="4 7">Belongs to the NanE family.</text>
</comment>
<dbReference type="InterPro" id="IPR007260">
    <property type="entry name" value="NanE"/>
</dbReference>
<comment type="function">
    <text evidence="2 7">Converts N-acetylmannosamine-6-phosphate (ManNAc-6-P) to N-acetylglucosamine-6-phosphate (GlcNAc-6-P).</text>
</comment>
<comment type="catalytic activity">
    <reaction evidence="1 7">
        <text>an N-acyl-D-glucosamine 6-phosphate = an N-acyl-D-mannosamine 6-phosphate</text>
        <dbReference type="Rhea" id="RHEA:23932"/>
        <dbReference type="ChEBI" id="CHEBI:57599"/>
        <dbReference type="ChEBI" id="CHEBI:57666"/>
        <dbReference type="EC" id="5.1.3.9"/>
    </reaction>
</comment>
<evidence type="ECO:0000313" key="9">
    <source>
        <dbReference type="Proteomes" id="UP001180845"/>
    </source>
</evidence>
<dbReference type="CDD" id="cd04729">
    <property type="entry name" value="NanE"/>
    <property type="match status" value="1"/>
</dbReference>
<dbReference type="NCBIfam" id="NF002231">
    <property type="entry name" value="PRK01130.1"/>
    <property type="match status" value="1"/>
</dbReference>
<dbReference type="Pfam" id="PF04131">
    <property type="entry name" value="NanE"/>
    <property type="match status" value="1"/>
</dbReference>
<keyword evidence="9" id="KW-1185">Reference proteome</keyword>
<dbReference type="PANTHER" id="PTHR36204">
    <property type="entry name" value="N-ACETYLMANNOSAMINE-6-PHOSPHATE 2-EPIMERASE-RELATED"/>
    <property type="match status" value="1"/>
</dbReference>
<dbReference type="GO" id="GO:0005975">
    <property type="term" value="P:carbohydrate metabolic process"/>
    <property type="evidence" value="ECO:0007669"/>
    <property type="project" value="UniProtKB-UniRule"/>
</dbReference>
<proteinExistence type="inferred from homology"/>
<dbReference type="HAMAP" id="MF_01235">
    <property type="entry name" value="ManNAc6P_epimer"/>
    <property type="match status" value="1"/>
</dbReference>
<organism evidence="8 9">
    <name type="scientific">Haloactinomyces albus</name>
    <dbReference type="NCBI Taxonomy" id="1352928"/>
    <lineage>
        <taxon>Bacteria</taxon>
        <taxon>Bacillati</taxon>
        <taxon>Actinomycetota</taxon>
        <taxon>Actinomycetes</taxon>
        <taxon>Actinopolysporales</taxon>
        <taxon>Actinopolysporaceae</taxon>
        <taxon>Haloactinomyces</taxon>
    </lineage>
</organism>
<dbReference type="SUPFAM" id="SSF51366">
    <property type="entry name" value="Ribulose-phoshate binding barrel"/>
    <property type="match status" value="1"/>
</dbReference>
<name>A0AAE4CNJ9_9ACTN</name>
<dbReference type="GO" id="GO:0019262">
    <property type="term" value="P:N-acetylneuraminate catabolic process"/>
    <property type="evidence" value="ECO:0007669"/>
    <property type="project" value="UniProtKB-UniRule"/>
</dbReference>
<evidence type="ECO:0000256" key="5">
    <source>
        <dbReference type="ARBA" id="ARBA00023235"/>
    </source>
</evidence>
<comment type="pathway">
    <text evidence="3 7">Amino-sugar metabolism; N-acetylneuraminate degradation; D-fructose 6-phosphate from N-acetylneuraminate: step 3/5.</text>
</comment>
<evidence type="ECO:0000256" key="6">
    <source>
        <dbReference type="ARBA" id="ARBA00023277"/>
    </source>
</evidence>
<dbReference type="EC" id="5.1.3.9" evidence="7"/>
<keyword evidence="5 7" id="KW-0413">Isomerase</keyword>
<dbReference type="Proteomes" id="UP001180845">
    <property type="component" value="Unassembled WGS sequence"/>
</dbReference>
<sequence length="229" mass="23808">MTGVMESLRGGVIVSCQAYPGEPMRTPDTMARVAQAAAAGGAVGIRAQGLDDLRSVRTALDLPLIGLWKDGDAGVVITPTLRHALEVARAGADIVALDATNRPRTDGSTVEEVVRAVHEETQALVMADVATYDEGVAAENAGADLVGTTLAGYTSGSEPPTGPDLGLVRRLASTLRVPVVAEGRIHRPEQVATAFREGAYAVVVGTAITHPTTLTRWFVDATVPSDEDS</sequence>
<dbReference type="InterPro" id="IPR013785">
    <property type="entry name" value="Aldolase_TIM"/>
</dbReference>
<dbReference type="AlphaFoldDB" id="A0AAE4CNJ9"/>
<dbReference type="InterPro" id="IPR011060">
    <property type="entry name" value="RibuloseP-bd_barrel"/>
</dbReference>
<accession>A0AAE4CNJ9</accession>
<keyword evidence="6 7" id="KW-0119">Carbohydrate metabolism</keyword>
<dbReference type="GO" id="GO:0006053">
    <property type="term" value="P:N-acetylmannosamine catabolic process"/>
    <property type="evidence" value="ECO:0007669"/>
    <property type="project" value="TreeGrafter"/>
</dbReference>
<dbReference type="PANTHER" id="PTHR36204:SF1">
    <property type="entry name" value="N-ACETYLMANNOSAMINE-6-PHOSPHATE 2-EPIMERASE-RELATED"/>
    <property type="match status" value="1"/>
</dbReference>
<evidence type="ECO:0000256" key="3">
    <source>
        <dbReference type="ARBA" id="ARBA00005081"/>
    </source>
</evidence>
<protein>
    <recommendedName>
        <fullName evidence="7">Putative N-acetylmannosamine-6-phosphate 2-epimerase</fullName>
        <ecNumber evidence="7">5.1.3.9</ecNumber>
    </recommendedName>
    <alternativeName>
        <fullName evidence="7">ManNAc-6-P epimerase</fullName>
    </alternativeName>
</protein>